<evidence type="ECO:0000313" key="1">
    <source>
        <dbReference type="EMBL" id="KRG19300.1"/>
    </source>
</evidence>
<dbReference type="RefSeq" id="WP_057623955.1">
    <property type="nucleotide sequence ID" value="NZ_LKHV02000001.1"/>
</dbReference>
<reference evidence="2" key="2">
    <citation type="journal article" date="2016" name="Genome Announc.">
        <title>Draft Genome Sequences of Two Novel Amoeba-Resistant Intranuclear Bacteria, 'Candidatus Berkiella cookevillensis' and 'Candidatus Berkiella aquae'.</title>
        <authorList>
            <person name="Mehari Y.T."/>
            <person name="Arivett B.A."/>
            <person name="Farone A.L."/>
            <person name="Gunderson J.H."/>
            <person name="Farone M.B."/>
        </authorList>
    </citation>
    <scope>NUCLEOTIDE SEQUENCE</scope>
    <source>
        <strain evidence="2">CC99</strain>
    </source>
</reference>
<dbReference type="EMBL" id="LKHV01000003">
    <property type="protein sequence ID" value="KRG19300.1"/>
    <property type="molecule type" value="Genomic_DNA"/>
</dbReference>
<accession>A0A0Q9YQZ6</accession>
<protein>
    <submittedName>
        <fullName evidence="1">Uncharacterized protein</fullName>
    </submittedName>
</protein>
<name>A0A0Q9YQZ6_9GAMM</name>
<proteinExistence type="predicted"/>
<evidence type="ECO:0000313" key="3">
    <source>
        <dbReference type="Proteomes" id="UP000051494"/>
    </source>
</evidence>
<dbReference type="OrthoDB" id="9839735at2"/>
<reference evidence="2" key="3">
    <citation type="submission" date="2021-06" db="EMBL/GenBank/DDBJ databases">
        <title>Genomic Description and Analysis of Intracellular Bacteria, Candidatus Berkiella cookevillensis and Candidatus Berkiella aquae.</title>
        <authorList>
            <person name="Kidane D.T."/>
            <person name="Mehari Y.T."/>
            <person name="Rice F.C."/>
            <person name="Arivett B.A."/>
            <person name="Farone A.L."/>
            <person name="Berk S.G."/>
            <person name="Farone M.B."/>
        </authorList>
    </citation>
    <scope>NUCLEOTIDE SEQUENCE</scope>
    <source>
        <strain evidence="2">CC99</strain>
    </source>
</reference>
<dbReference type="Proteomes" id="UP000051494">
    <property type="component" value="Unassembled WGS sequence"/>
</dbReference>
<reference evidence="1" key="1">
    <citation type="submission" date="2015-09" db="EMBL/GenBank/DDBJ databases">
        <title>Draft Genome Sequences of Two Novel Amoeba-resistant Intranuclear Bacteria, Candidatus Berkiella cookevillensis and Candidatus Berkiella aquae.</title>
        <authorList>
            <person name="Mehari Y.T."/>
            <person name="Arivett B.A."/>
            <person name="Farone A.L."/>
            <person name="Gunderson J.H."/>
            <person name="Farone M.B."/>
        </authorList>
    </citation>
    <scope>NUCLEOTIDE SEQUENCE [LARGE SCALE GENOMIC DNA]</scope>
    <source>
        <strain evidence="1">CC99</strain>
    </source>
</reference>
<sequence length="584" mass="64730">MSLQTTKILEIMDIFPKYLNKQYVSANMPEVGNEYSKAYNLHEPNFAKLGDKQLVENMLPELIKIPIHQELGIMTSEHQLEISVPMLGFTDVLKNDALHITDLQFAAPVFINGFGAGSGVAHPDFILATDIMGNQFEILVSGDGLIEIPAEGLGLFSVLSHLTFIYSEWQIKQGKGLENLSAEGIEPGYLYLLPPLAEKTFIPKIALTHLDENNMRKVDTLHSVEVEMKAPHNHFDLSSDVHAIDEHHDAFEILMNIKNHDVSSSPFSVKLTLMNADDVHFSLHSPSNPFHGLSSQGWQQSIVEDNTFVKHFGLNDETKTVIFRNIYSELDFTKDFLSGDNFGLSTAKNYNNFMIYPESIGKIYDLVTDGIVHNHISSDFLWDRVNDSTLADLDLQHIPLAFHDSVILSDILSDPQVDTAHAIKQFFGEHSEQVISESLSVYASKAQAALPTLSAEVIDAHHHDGMGNDSIAFVTVNDNVEHALSQSFSHQAPQPADNLSLLHIADIGNGKGLDLHFSDIIQTADSGSLSALTSEPQDLTALLNTSETAYTSETMHFTDVHYSTPDVNVMGELHMMFTQNPVDV</sequence>
<comment type="caution">
    <text evidence="1">The sequence shown here is derived from an EMBL/GenBank/DDBJ whole genome shotgun (WGS) entry which is preliminary data.</text>
</comment>
<evidence type="ECO:0000313" key="2">
    <source>
        <dbReference type="EMBL" id="MCS5708914.1"/>
    </source>
</evidence>
<gene>
    <name evidence="1" type="ORF">CC99x_00829</name>
    <name evidence="2" type="ORF">CC99x_008375</name>
</gene>
<dbReference type="AlphaFoldDB" id="A0A0Q9YQZ6"/>
<dbReference type="EMBL" id="LKHV02000001">
    <property type="protein sequence ID" value="MCS5708914.1"/>
    <property type="molecule type" value="Genomic_DNA"/>
</dbReference>
<organism evidence="1">
    <name type="scientific">Candidatus Berkiella cookevillensis</name>
    <dbReference type="NCBI Taxonomy" id="437022"/>
    <lineage>
        <taxon>Bacteria</taxon>
        <taxon>Pseudomonadati</taxon>
        <taxon>Pseudomonadota</taxon>
        <taxon>Gammaproteobacteria</taxon>
        <taxon>Candidatus Berkiellales</taxon>
        <taxon>Candidatus Berkiellaceae</taxon>
        <taxon>Candidatus Berkiella</taxon>
    </lineage>
</organism>
<dbReference type="STRING" id="437022.CC99x_00829"/>
<keyword evidence="3" id="KW-1185">Reference proteome</keyword>